<dbReference type="EMBL" id="MLGG01000004">
    <property type="protein sequence ID" value="KAK1465907.1"/>
    <property type="molecule type" value="Genomic_DNA"/>
</dbReference>
<reference evidence="1 2" key="1">
    <citation type="submission" date="2016-10" db="EMBL/GenBank/DDBJ databases">
        <title>The genome sequence of Colletotrichum fioriniae PJ7.</title>
        <authorList>
            <person name="Baroncelli R."/>
        </authorList>
    </citation>
    <scope>NUCLEOTIDE SEQUENCE [LARGE SCALE GENOMIC DNA]</scope>
    <source>
        <strain evidence="1">Col 31</strain>
    </source>
</reference>
<dbReference type="AlphaFoldDB" id="A0AAI9UW85"/>
<sequence length="216" mass="23710">MPSVGSTLSRDSLPVLNPPRPSICLPTLAFLQLTASSRCLKMLRNERKGKNNAVGISCCRGRLPSSLSCSRSLFFPMLQDGHLLVIPTLASCSAKVNKLRPLSCQVTRDLRLSYHELMSRRTSPDQSSFLGRSIKHVAACRMPFSAYRLAGPSFSRDTCETCKGTYSDRQLGVLILPNPVLGHLYSPTLACQLANLHGCHCACPKHIKPFEPKTGR</sequence>
<accession>A0AAI9UW85</accession>
<comment type="caution">
    <text evidence="1">The sequence shown here is derived from an EMBL/GenBank/DDBJ whole genome shotgun (WGS) entry which is preliminary data.</text>
</comment>
<name>A0AAI9UW85_9PEZI</name>
<keyword evidence="2" id="KW-1185">Reference proteome</keyword>
<dbReference type="Proteomes" id="UP001239795">
    <property type="component" value="Unassembled WGS sequence"/>
</dbReference>
<evidence type="ECO:0000313" key="1">
    <source>
        <dbReference type="EMBL" id="KAK1465907.1"/>
    </source>
</evidence>
<gene>
    <name evidence="1" type="ORF">CMEL01_11899</name>
</gene>
<evidence type="ECO:0000313" key="2">
    <source>
        <dbReference type="Proteomes" id="UP001239795"/>
    </source>
</evidence>
<protein>
    <submittedName>
        <fullName evidence="1">Uncharacterized protein</fullName>
    </submittedName>
</protein>
<proteinExistence type="predicted"/>
<organism evidence="1 2">
    <name type="scientific">Colletotrichum melonis</name>
    <dbReference type="NCBI Taxonomy" id="1209925"/>
    <lineage>
        <taxon>Eukaryota</taxon>
        <taxon>Fungi</taxon>
        <taxon>Dikarya</taxon>
        <taxon>Ascomycota</taxon>
        <taxon>Pezizomycotina</taxon>
        <taxon>Sordariomycetes</taxon>
        <taxon>Hypocreomycetidae</taxon>
        <taxon>Glomerellales</taxon>
        <taxon>Glomerellaceae</taxon>
        <taxon>Colletotrichum</taxon>
        <taxon>Colletotrichum acutatum species complex</taxon>
    </lineage>
</organism>